<dbReference type="RefSeq" id="XP_039770633.1">
    <property type="nucleotide sequence ID" value="XM_039914699.1"/>
</dbReference>
<reference evidence="13" key="3">
    <citation type="submission" date="2025-09" db="UniProtKB">
        <authorList>
            <consortium name="Ensembl"/>
        </authorList>
    </citation>
    <scope>IDENTIFICATION</scope>
    <source>
        <strain evidence="13">Glennie</strain>
    </source>
</reference>
<evidence type="ECO:0000256" key="4">
    <source>
        <dbReference type="ARBA" id="ARBA00022801"/>
    </source>
</evidence>
<keyword evidence="2 10" id="KW-0645">Protease</keyword>
<dbReference type="Bgee" id="ENSOANG00000043776">
    <property type="expression patterns" value="Expressed in heart and 7 other cell types or tissues"/>
</dbReference>
<feature type="transmembrane region" description="Helical" evidence="11">
    <location>
        <begin position="81"/>
        <end position="99"/>
    </location>
</feature>
<gene>
    <name evidence="13" type="primary">OMA1</name>
</gene>
<evidence type="ECO:0000256" key="10">
    <source>
        <dbReference type="RuleBase" id="RU003983"/>
    </source>
</evidence>
<protein>
    <recommendedName>
        <fullName evidence="8">Metalloendopeptidase OMA1, mitochondrial</fullName>
    </recommendedName>
    <alternativeName>
        <fullName evidence="9">Overlapping with the m-AAA protease 1 homolog</fullName>
    </alternativeName>
</protein>
<dbReference type="PANTHER" id="PTHR22726">
    <property type="entry name" value="METALLOENDOPEPTIDASE OMA1"/>
    <property type="match status" value="1"/>
</dbReference>
<evidence type="ECO:0000256" key="9">
    <source>
        <dbReference type="ARBA" id="ARBA00042978"/>
    </source>
</evidence>
<dbReference type="GeneID" id="114818199"/>
<evidence type="ECO:0000256" key="1">
    <source>
        <dbReference type="ARBA" id="ARBA00011182"/>
    </source>
</evidence>
<dbReference type="AlphaFoldDB" id="A0A6I8NQZ9"/>
<dbReference type="InterPro" id="IPR051156">
    <property type="entry name" value="Mito/Outer_Membr_Metalloprot"/>
</dbReference>
<dbReference type="Pfam" id="PF01435">
    <property type="entry name" value="Peptidase_M48"/>
    <property type="match status" value="1"/>
</dbReference>
<feature type="domain" description="Peptidase M48" evidence="12">
    <location>
        <begin position="145"/>
        <end position="336"/>
    </location>
</feature>
<dbReference type="CDD" id="cd07331">
    <property type="entry name" value="M48C_Oma1_like"/>
    <property type="match status" value="1"/>
</dbReference>
<proteinExistence type="inferred from homology"/>
<keyword evidence="3" id="KW-0479">Metal-binding</keyword>
<dbReference type="GeneTree" id="ENSGT00390000007027"/>
<comment type="similarity">
    <text evidence="7 10">Belongs to the peptidase M48 family.</text>
</comment>
<dbReference type="InParanoid" id="A0A6I8NQZ9"/>
<comment type="cofactor">
    <cofactor evidence="10">
        <name>Zn(2+)</name>
        <dbReference type="ChEBI" id="CHEBI:29105"/>
    </cofactor>
    <text evidence="10">Binds 1 zinc ion per subunit.</text>
</comment>
<dbReference type="GO" id="GO:0034982">
    <property type="term" value="P:mitochondrial protein processing"/>
    <property type="evidence" value="ECO:0000318"/>
    <property type="project" value="GO_Central"/>
</dbReference>
<dbReference type="GO" id="GO:0004222">
    <property type="term" value="F:metalloendopeptidase activity"/>
    <property type="evidence" value="ECO:0000318"/>
    <property type="project" value="GO_Central"/>
</dbReference>
<dbReference type="OrthoDB" id="7464992at2759"/>
<keyword evidence="11" id="KW-0812">Transmembrane</keyword>
<organism evidence="13 14">
    <name type="scientific">Ornithorhynchus anatinus</name>
    <name type="common">Duckbill platypus</name>
    <dbReference type="NCBI Taxonomy" id="9258"/>
    <lineage>
        <taxon>Eukaryota</taxon>
        <taxon>Metazoa</taxon>
        <taxon>Chordata</taxon>
        <taxon>Craniata</taxon>
        <taxon>Vertebrata</taxon>
        <taxon>Euteleostomi</taxon>
        <taxon>Mammalia</taxon>
        <taxon>Monotremata</taxon>
        <taxon>Ornithorhynchidae</taxon>
        <taxon>Ornithorhynchus</taxon>
    </lineage>
</organism>
<evidence type="ECO:0000256" key="2">
    <source>
        <dbReference type="ARBA" id="ARBA00022670"/>
    </source>
</evidence>
<evidence type="ECO:0000256" key="5">
    <source>
        <dbReference type="ARBA" id="ARBA00022833"/>
    </source>
</evidence>
<reference evidence="13" key="2">
    <citation type="submission" date="2025-08" db="UniProtKB">
        <authorList>
            <consortium name="Ensembl"/>
        </authorList>
    </citation>
    <scope>IDENTIFICATION</scope>
    <source>
        <strain evidence="13">Glennie</strain>
    </source>
</reference>
<keyword evidence="14" id="KW-1185">Reference proteome</keyword>
<evidence type="ECO:0000313" key="14">
    <source>
        <dbReference type="Proteomes" id="UP000002279"/>
    </source>
</evidence>
<evidence type="ECO:0000259" key="12">
    <source>
        <dbReference type="Pfam" id="PF01435"/>
    </source>
</evidence>
<dbReference type="KEGG" id="oaa:114818199"/>
<evidence type="ECO:0000256" key="3">
    <source>
        <dbReference type="ARBA" id="ARBA00022723"/>
    </source>
</evidence>
<dbReference type="CTD" id="115209"/>
<reference evidence="13 14" key="1">
    <citation type="journal article" date="2008" name="Nature">
        <title>Genome analysis of the platypus reveals unique signatures of evolution.</title>
        <authorList>
            <person name="Warren W.C."/>
            <person name="Hillier L.W."/>
            <person name="Marshall Graves J.A."/>
            <person name="Birney E."/>
            <person name="Ponting C.P."/>
            <person name="Grutzner F."/>
            <person name="Belov K."/>
            <person name="Miller W."/>
            <person name="Clarke L."/>
            <person name="Chinwalla A.T."/>
            <person name="Yang S.P."/>
            <person name="Heger A."/>
            <person name="Locke D.P."/>
            <person name="Miethke P."/>
            <person name="Waters P.D."/>
            <person name="Veyrunes F."/>
            <person name="Fulton L."/>
            <person name="Fulton B."/>
            <person name="Graves T."/>
            <person name="Wallis J."/>
            <person name="Puente X.S."/>
            <person name="Lopez-Otin C."/>
            <person name="Ordonez G.R."/>
            <person name="Eichler E.E."/>
            <person name="Chen L."/>
            <person name="Cheng Z."/>
            <person name="Deakin J.E."/>
            <person name="Alsop A."/>
            <person name="Thompson K."/>
            <person name="Kirby P."/>
            <person name="Papenfuss A.T."/>
            <person name="Wakefield M.J."/>
            <person name="Olender T."/>
            <person name="Lancet D."/>
            <person name="Huttley G.A."/>
            <person name="Smit A.F."/>
            <person name="Pask A."/>
            <person name="Temple-Smith P."/>
            <person name="Batzer M.A."/>
            <person name="Walker J.A."/>
            <person name="Konkel M.K."/>
            <person name="Harris R.S."/>
            <person name="Whittington C.M."/>
            <person name="Wong E.S."/>
            <person name="Gemmell N.J."/>
            <person name="Buschiazzo E."/>
            <person name="Vargas Jentzsch I.M."/>
            <person name="Merkel A."/>
            <person name="Schmitz J."/>
            <person name="Zemann A."/>
            <person name="Churakov G."/>
            <person name="Kriegs J.O."/>
            <person name="Brosius J."/>
            <person name="Murchison E.P."/>
            <person name="Sachidanandam R."/>
            <person name="Smith C."/>
            <person name="Hannon G.J."/>
            <person name="Tsend-Ayush E."/>
            <person name="McMillan D."/>
            <person name="Attenborough R."/>
            <person name="Rens W."/>
            <person name="Ferguson-Smith M."/>
            <person name="Lefevre C.M."/>
            <person name="Sharp J.A."/>
            <person name="Nicholas K.R."/>
            <person name="Ray D.A."/>
            <person name="Kube M."/>
            <person name="Reinhardt R."/>
            <person name="Pringle T.H."/>
            <person name="Taylor J."/>
            <person name="Jones R.C."/>
            <person name="Nixon B."/>
            <person name="Dacheux J.L."/>
            <person name="Niwa H."/>
            <person name="Sekita Y."/>
            <person name="Huang X."/>
            <person name="Stark A."/>
            <person name="Kheradpour P."/>
            <person name="Kellis M."/>
            <person name="Flicek P."/>
            <person name="Chen Y."/>
            <person name="Webber C."/>
            <person name="Hardison R."/>
            <person name="Nelson J."/>
            <person name="Hallsworth-Pepin K."/>
            <person name="Delehaunty K."/>
            <person name="Markovic C."/>
            <person name="Minx P."/>
            <person name="Feng Y."/>
            <person name="Kremitzki C."/>
            <person name="Mitreva M."/>
            <person name="Glasscock J."/>
            <person name="Wylie T."/>
            <person name="Wohldmann P."/>
            <person name="Thiru P."/>
            <person name="Nhan M.N."/>
            <person name="Pohl C.S."/>
            <person name="Smith S.M."/>
            <person name="Hou S."/>
            <person name="Nefedov M."/>
            <person name="de Jong P.J."/>
            <person name="Renfree M.B."/>
            <person name="Mardis E.R."/>
            <person name="Wilson R.K."/>
        </authorList>
    </citation>
    <scope>NUCLEOTIDE SEQUENCE [LARGE SCALE GENOMIC DNA]</scope>
    <source>
        <strain evidence="13 14">Glennie</strain>
    </source>
</reference>
<keyword evidence="4 10" id="KW-0378">Hydrolase</keyword>
<keyword evidence="11" id="KW-1133">Transmembrane helix</keyword>
<keyword evidence="11" id="KW-0472">Membrane</keyword>
<dbReference type="GO" id="GO:0005743">
    <property type="term" value="C:mitochondrial inner membrane"/>
    <property type="evidence" value="ECO:0000318"/>
    <property type="project" value="GO_Central"/>
</dbReference>
<evidence type="ECO:0000256" key="8">
    <source>
        <dbReference type="ARBA" id="ARBA00040360"/>
    </source>
</evidence>
<dbReference type="Gene3D" id="3.30.2010.10">
    <property type="entry name" value="Metalloproteases ('zincins'), catalytic domain"/>
    <property type="match status" value="1"/>
</dbReference>
<evidence type="ECO:0000256" key="6">
    <source>
        <dbReference type="ARBA" id="ARBA00023049"/>
    </source>
</evidence>
<dbReference type="InterPro" id="IPR001915">
    <property type="entry name" value="Peptidase_M48"/>
</dbReference>
<evidence type="ECO:0000313" key="13">
    <source>
        <dbReference type="Ensembl" id="ENSOANP00000043492.1"/>
    </source>
</evidence>
<dbReference type="GO" id="GO:0006515">
    <property type="term" value="P:protein quality control for misfolded or incompletely synthesized proteins"/>
    <property type="evidence" value="ECO:0000318"/>
    <property type="project" value="GO_Central"/>
</dbReference>
<accession>A0A6I8NQZ9</accession>
<dbReference type="GO" id="GO:0046872">
    <property type="term" value="F:metal ion binding"/>
    <property type="evidence" value="ECO:0007669"/>
    <property type="project" value="UniProtKB-KW"/>
</dbReference>
<keyword evidence="6 10" id="KW-0482">Metalloprotease</keyword>
<sequence>MSVVVRLLRAASGSSSAGGVPPGGARAFRPSGGRRALPGPLLWLVLKPAQKLLAVLVGRSLRRRWRALPPARRRSWRRRGLLGAAVLGGLAAAVHAARLRDDPLAGRRRLLLFPNERFRALAQMEYRMWKEEFGAKMLPEHDPRHATVREAVGRLARANRDVPGLSDFDWVVHVVEEPSVNAFVLPNGQVFVFTGLLDAVSDVHQLGFLLGHELAHAVLGHAEEKAGLARLVDLIALVSLAALWALCPQDGPALLAQWIQSKLREYTFERPYSRMLEAEADRVGLRLAAKACVDVRASSVFWRQMELAAAARGKARLPRWLSTHPAHADRAERLDALIPEAIRLRESCACPPLSGPDPRLVFRLSVRQLPDARPAEGAGAGGPARGRRI</sequence>
<evidence type="ECO:0000256" key="11">
    <source>
        <dbReference type="SAM" id="Phobius"/>
    </source>
</evidence>
<dbReference type="FunCoup" id="A0A6I8NQZ9">
    <property type="interactions" value="643"/>
</dbReference>
<dbReference type="Proteomes" id="UP000002279">
    <property type="component" value="Chromosome 18"/>
</dbReference>
<dbReference type="OMA" id="TFILGHE"/>
<evidence type="ECO:0000256" key="7">
    <source>
        <dbReference type="ARBA" id="ARBA00038233"/>
    </source>
</evidence>
<keyword evidence="5 10" id="KW-0862">Zinc</keyword>
<dbReference type="PANTHER" id="PTHR22726:SF1">
    <property type="entry name" value="METALLOENDOPEPTIDASE OMA1, MITOCHONDRIAL"/>
    <property type="match status" value="1"/>
</dbReference>
<dbReference type="Ensembl" id="ENSOANT00000069516.1">
    <property type="protein sequence ID" value="ENSOANP00000043492.1"/>
    <property type="gene ID" value="ENSOANG00000043776.1"/>
</dbReference>
<comment type="subunit">
    <text evidence="1">Homooligomer.</text>
</comment>
<name>A0A6I8NQZ9_ORNAN</name>